<dbReference type="Proteomes" id="UP000198539">
    <property type="component" value="Unassembled WGS sequence"/>
</dbReference>
<proteinExistence type="predicted"/>
<name>A0A1H3FND4_9RHOB</name>
<gene>
    <name evidence="1" type="ORF">SAMN04488238_103321</name>
    <name evidence="2" type="ORF">SAMN04488238_1438</name>
</gene>
<protein>
    <recommendedName>
        <fullName evidence="4">Winged helix-turn helix</fullName>
    </recommendedName>
</protein>
<keyword evidence="3" id="KW-1185">Reference proteome</keyword>
<evidence type="ECO:0000313" key="3">
    <source>
        <dbReference type="Proteomes" id="UP000198539"/>
    </source>
</evidence>
<reference evidence="2 3" key="1">
    <citation type="submission" date="2016-10" db="EMBL/GenBank/DDBJ databases">
        <authorList>
            <person name="de Groot N.N."/>
        </authorList>
    </citation>
    <scope>NUCLEOTIDE SEQUENCE [LARGE SCALE GENOMIC DNA]</scope>
    <source>
        <strain evidence="2 3">CGMCC 1.8894</strain>
    </source>
</reference>
<evidence type="ECO:0008006" key="4">
    <source>
        <dbReference type="Google" id="ProtNLM"/>
    </source>
</evidence>
<accession>A0A1H3FND4</accession>
<dbReference type="EMBL" id="FNOM01000003">
    <property type="protein sequence ID" value="SDW77641.1"/>
    <property type="molecule type" value="Genomic_DNA"/>
</dbReference>
<sequence>MGSVGRKFRNPGEAIGWLNRKEVRQWFRDHPCGTQSECARALGLSSMAVSRHVRAIRAEWRDEVDA</sequence>
<evidence type="ECO:0000313" key="2">
    <source>
        <dbReference type="EMBL" id="SDX91908.1"/>
    </source>
</evidence>
<dbReference type="EMBL" id="FNOM01000043">
    <property type="protein sequence ID" value="SDX91908.1"/>
    <property type="molecule type" value="Genomic_DNA"/>
</dbReference>
<dbReference type="STRING" id="564137.SAMN04488238_103321"/>
<organism evidence="2 3">
    <name type="scientific">Roseicitreum antarcticum</name>
    <dbReference type="NCBI Taxonomy" id="564137"/>
    <lineage>
        <taxon>Bacteria</taxon>
        <taxon>Pseudomonadati</taxon>
        <taxon>Pseudomonadota</taxon>
        <taxon>Alphaproteobacteria</taxon>
        <taxon>Rhodobacterales</taxon>
        <taxon>Paracoccaceae</taxon>
        <taxon>Roseicitreum</taxon>
    </lineage>
</organism>
<dbReference type="RefSeq" id="WP_092886863.1">
    <property type="nucleotide sequence ID" value="NZ_CP061498.1"/>
</dbReference>
<dbReference type="AlphaFoldDB" id="A0A1H3FND4"/>
<evidence type="ECO:0000313" key="1">
    <source>
        <dbReference type="EMBL" id="SDW77641.1"/>
    </source>
</evidence>